<accession>A0A9N9MKE3</accession>
<dbReference type="InterPro" id="IPR050327">
    <property type="entry name" value="Proton-linked_MCT"/>
</dbReference>
<organism evidence="3 4">
    <name type="scientific">Ceutorhynchus assimilis</name>
    <name type="common">cabbage seed weevil</name>
    <dbReference type="NCBI Taxonomy" id="467358"/>
    <lineage>
        <taxon>Eukaryota</taxon>
        <taxon>Metazoa</taxon>
        <taxon>Ecdysozoa</taxon>
        <taxon>Arthropoda</taxon>
        <taxon>Hexapoda</taxon>
        <taxon>Insecta</taxon>
        <taxon>Pterygota</taxon>
        <taxon>Neoptera</taxon>
        <taxon>Endopterygota</taxon>
        <taxon>Coleoptera</taxon>
        <taxon>Polyphaga</taxon>
        <taxon>Cucujiformia</taxon>
        <taxon>Curculionidae</taxon>
        <taxon>Ceutorhynchinae</taxon>
        <taxon>Ceutorhynchus</taxon>
    </lineage>
</organism>
<evidence type="ECO:0000256" key="2">
    <source>
        <dbReference type="SAM" id="Phobius"/>
    </source>
</evidence>
<dbReference type="PANTHER" id="PTHR11360:SF299">
    <property type="entry name" value="GEM-1"/>
    <property type="match status" value="1"/>
</dbReference>
<keyword evidence="2" id="KW-0472">Membrane</keyword>
<feature type="transmembrane region" description="Helical" evidence="2">
    <location>
        <begin position="609"/>
        <end position="630"/>
    </location>
</feature>
<dbReference type="InterPro" id="IPR036259">
    <property type="entry name" value="MFS_trans_sf"/>
</dbReference>
<name>A0A9N9MKE3_9CUCU</name>
<sequence>MSGTVDRRRDTNGELVIDNVLSTQPELGPSIPDGGYGWFVFFITLFFQLMIPSLLVSFGLFLAFSRMKSDIIESKDPKLWDHQLLHVPLFFVASWTFFDPTSRKFISQSTWPKLFATAGTCLICSGLLFLWMGMTGANETWLYILAGVVAGIGASIQMAQCEILLSQYFRLKLPILTHLGHAVAALGFISAPIIIGHHILVQSETQVILWYQAIILQGLVLNLFLRKPLYLKSKHRDRYNYITTNPDDEEDIFSKNTRELQIRVQNGNGVQIQTHELATNSDTSTGAAQATTSNQEPSALKNDKNWVRFEEDEDEEETTKYEKVQQWDEKTEQEEAKTIEDATTKKTDSNQWETFEDDLESPTGKNSTRNSRNLHLEMSFGDVNERNERPSTRTITGFPIPLFSDTPVNNNNTYSYDALEAQPETPQAHSGVFMPTTIEANPISAFSRSSIELLQQPTFYKSLLTVMTTKWSLFVFFGLYPSFLFQEVSDIKLRHLSNLIGTISLASLIFSGAAFWINIEKRWRAKIIWFLSWLGALGYFMISDYFSEGVLLFGAVQIVLSIAALQHVGTPLLGLTVKGEATKEYSLICILTGFSFLFFVILNGSFKQIFRLMALLKFFTGSMWLANYIYKRLR</sequence>
<evidence type="ECO:0000313" key="3">
    <source>
        <dbReference type="EMBL" id="CAG9764074.1"/>
    </source>
</evidence>
<feature type="compositionally biased region" description="Polar residues" evidence="1">
    <location>
        <begin position="280"/>
        <end position="297"/>
    </location>
</feature>
<keyword evidence="2" id="KW-0812">Transmembrane</keyword>
<dbReference type="SUPFAM" id="SSF103473">
    <property type="entry name" value="MFS general substrate transporter"/>
    <property type="match status" value="1"/>
</dbReference>
<reference evidence="3" key="1">
    <citation type="submission" date="2022-01" db="EMBL/GenBank/DDBJ databases">
        <authorList>
            <person name="King R."/>
        </authorList>
    </citation>
    <scope>NUCLEOTIDE SEQUENCE</scope>
</reference>
<dbReference type="OrthoDB" id="8861968at2759"/>
<feature type="transmembrane region" description="Helical" evidence="2">
    <location>
        <begin position="495"/>
        <end position="515"/>
    </location>
</feature>
<dbReference type="Proteomes" id="UP001152799">
    <property type="component" value="Chromosome 2"/>
</dbReference>
<gene>
    <name evidence="3" type="ORF">CEUTPL_LOCUS4720</name>
</gene>
<feature type="transmembrane region" description="Helical" evidence="2">
    <location>
        <begin position="179"/>
        <end position="201"/>
    </location>
</feature>
<feature type="transmembrane region" description="Helical" evidence="2">
    <location>
        <begin position="585"/>
        <end position="603"/>
    </location>
</feature>
<feature type="transmembrane region" description="Helical" evidence="2">
    <location>
        <begin position="114"/>
        <end position="134"/>
    </location>
</feature>
<dbReference type="AlphaFoldDB" id="A0A9N9MKE3"/>
<feature type="transmembrane region" description="Helical" evidence="2">
    <location>
        <begin position="463"/>
        <end position="483"/>
    </location>
</feature>
<feature type="compositionally biased region" description="Basic and acidic residues" evidence="1">
    <location>
        <begin position="318"/>
        <end position="348"/>
    </location>
</feature>
<protein>
    <submittedName>
        <fullName evidence="3">Uncharacterized protein</fullName>
    </submittedName>
</protein>
<feature type="transmembrane region" description="Helical" evidence="2">
    <location>
        <begin position="140"/>
        <end position="159"/>
    </location>
</feature>
<evidence type="ECO:0000313" key="4">
    <source>
        <dbReference type="Proteomes" id="UP001152799"/>
    </source>
</evidence>
<keyword evidence="4" id="KW-1185">Reference proteome</keyword>
<dbReference type="PANTHER" id="PTHR11360">
    <property type="entry name" value="MONOCARBOXYLATE TRANSPORTER"/>
    <property type="match status" value="1"/>
</dbReference>
<feature type="transmembrane region" description="Helical" evidence="2">
    <location>
        <begin position="527"/>
        <end position="546"/>
    </location>
</feature>
<feature type="transmembrane region" description="Helical" evidence="2">
    <location>
        <begin position="36"/>
        <end position="64"/>
    </location>
</feature>
<dbReference type="GO" id="GO:0008028">
    <property type="term" value="F:monocarboxylic acid transmembrane transporter activity"/>
    <property type="evidence" value="ECO:0007669"/>
    <property type="project" value="TreeGrafter"/>
</dbReference>
<evidence type="ECO:0000256" key="1">
    <source>
        <dbReference type="SAM" id="MobiDB-lite"/>
    </source>
</evidence>
<feature type="transmembrane region" description="Helical" evidence="2">
    <location>
        <begin position="552"/>
        <end position="573"/>
    </location>
</feature>
<dbReference type="EMBL" id="OU892278">
    <property type="protein sequence ID" value="CAG9764074.1"/>
    <property type="molecule type" value="Genomic_DNA"/>
</dbReference>
<feature type="region of interest" description="Disordered" evidence="1">
    <location>
        <begin position="280"/>
        <end position="370"/>
    </location>
</feature>
<keyword evidence="2" id="KW-1133">Transmembrane helix</keyword>
<feature type="transmembrane region" description="Helical" evidence="2">
    <location>
        <begin position="207"/>
        <end position="225"/>
    </location>
</feature>
<proteinExistence type="predicted"/>